<dbReference type="AlphaFoldDB" id="A0A6J7K8S3"/>
<sequence length="54" mass="5954">MYPAEPFAAGHFIAGHFIADYFIADRYGQRWSEVATFICKGSRGRQAARSSLGA</sequence>
<name>A0A6J7K8S3_9ZZZZ</name>
<protein>
    <submittedName>
        <fullName evidence="1">Unannotated protein</fullName>
    </submittedName>
</protein>
<evidence type="ECO:0000313" key="1">
    <source>
        <dbReference type="EMBL" id="CAB4950544.1"/>
    </source>
</evidence>
<accession>A0A6J7K8S3</accession>
<reference evidence="1" key="1">
    <citation type="submission" date="2020-05" db="EMBL/GenBank/DDBJ databases">
        <authorList>
            <person name="Chiriac C."/>
            <person name="Salcher M."/>
            <person name="Ghai R."/>
            <person name="Kavagutti S V."/>
        </authorList>
    </citation>
    <scope>NUCLEOTIDE SEQUENCE</scope>
</reference>
<organism evidence="1">
    <name type="scientific">freshwater metagenome</name>
    <dbReference type="NCBI Taxonomy" id="449393"/>
    <lineage>
        <taxon>unclassified sequences</taxon>
        <taxon>metagenomes</taxon>
        <taxon>ecological metagenomes</taxon>
    </lineage>
</organism>
<dbReference type="EMBL" id="CAFBNC010000122">
    <property type="protein sequence ID" value="CAB4950544.1"/>
    <property type="molecule type" value="Genomic_DNA"/>
</dbReference>
<gene>
    <name evidence="1" type="ORF">UFOPK3733_01847</name>
</gene>
<proteinExistence type="predicted"/>